<dbReference type="RefSeq" id="WP_206688060.1">
    <property type="nucleotide sequence ID" value="NZ_JACVXD010000046.1"/>
</dbReference>
<evidence type="ECO:0000313" key="2">
    <source>
        <dbReference type="Proteomes" id="UP000621516"/>
    </source>
</evidence>
<sequence length="121" mass="12290">VAITDATFNDNCSVSSIAWVMTGAVNDTGSGQVGTYTFPIGTTTITYTVSDNATPANTATDVMTVTVTDNENPTVNATSNVVTTTSADASGDCTVDVAITDATFNDNCSVSSIAWIMTGAV</sequence>
<feature type="non-terminal residue" evidence="1">
    <location>
        <position position="121"/>
    </location>
</feature>
<evidence type="ECO:0008006" key="3">
    <source>
        <dbReference type="Google" id="ProtNLM"/>
    </source>
</evidence>
<name>A0A8J6Q8W8_9FLAO</name>
<proteinExistence type="predicted"/>
<protein>
    <recommendedName>
        <fullName evidence="3">HYR domain-containing protein</fullName>
    </recommendedName>
</protein>
<organism evidence="1 2">
    <name type="scientific">Aestuariibaculum marinum</name>
    <dbReference type="NCBI Taxonomy" id="2683592"/>
    <lineage>
        <taxon>Bacteria</taxon>
        <taxon>Pseudomonadati</taxon>
        <taxon>Bacteroidota</taxon>
        <taxon>Flavobacteriia</taxon>
        <taxon>Flavobacteriales</taxon>
        <taxon>Flavobacteriaceae</taxon>
    </lineage>
</organism>
<dbReference type="EMBL" id="JACVXD010000046">
    <property type="protein sequence ID" value="MBD0825543.1"/>
    <property type="molecule type" value="Genomic_DNA"/>
</dbReference>
<keyword evidence="2" id="KW-1185">Reference proteome</keyword>
<gene>
    <name evidence="1" type="ORF">ICJ85_16170</name>
</gene>
<evidence type="ECO:0000313" key="1">
    <source>
        <dbReference type="EMBL" id="MBD0825543.1"/>
    </source>
</evidence>
<dbReference type="AlphaFoldDB" id="A0A8J6Q8W8"/>
<comment type="caution">
    <text evidence="1">The sequence shown here is derived from an EMBL/GenBank/DDBJ whole genome shotgun (WGS) entry which is preliminary data.</text>
</comment>
<dbReference type="Proteomes" id="UP000621516">
    <property type="component" value="Unassembled WGS sequence"/>
</dbReference>
<accession>A0A8J6Q8W8</accession>
<reference evidence="1 2" key="1">
    <citation type="journal article" date="2018" name="J. Microbiol.">
        <title>Aestuariibaculum marinum sp. nov., a marine bacterium isolated from seawater in South Korea.</title>
        <authorList>
            <person name="Choi J."/>
            <person name="Lee D."/>
            <person name="Jang J.H."/>
            <person name="Cha S."/>
            <person name="Seo T."/>
        </authorList>
    </citation>
    <scope>NUCLEOTIDE SEQUENCE [LARGE SCALE GENOMIC DNA]</scope>
    <source>
        <strain evidence="1 2">IP7</strain>
    </source>
</reference>
<feature type="non-terminal residue" evidence="1">
    <location>
        <position position="1"/>
    </location>
</feature>